<dbReference type="SUPFAM" id="SSF52821">
    <property type="entry name" value="Rhodanese/Cell cycle control phosphatase"/>
    <property type="match status" value="1"/>
</dbReference>
<dbReference type="NCBIfam" id="NF008752">
    <property type="entry name" value="PRK11784.1-4"/>
    <property type="match status" value="1"/>
</dbReference>
<sequence>MAKKLKLNSLSDLSSLPYDEIIDVRSSSEYAEDHIPGAISLPVLDDAERAEVGTIYVQQDPFLARKLGAALVAKNAAKHLQGPLADRDGGWQPLVYCWRGGQRSGSFASILDQIGWRVGLIEGGYKAYRRLVVKALYDDPVPHRLVLIDGGTGTGKTELLHHLERAGAQVLDLEGMAEHRGSLLGGFAGGQPSQKCFESRLAMALTRLDPARPVFVEAESNKIGKLIIPPTLWQAMLTADHLVVTAPLEARAVFLTRVYADVIGNLDELCERLRYLSRFHGHEAVEHWQELARAGDHLQLARELVEMHYDPSYRRSSRRAGDPLAEIALQGLEDADFAAAVPMVLQAAGAE</sequence>
<dbReference type="PANTHER" id="PTHR30401">
    <property type="entry name" value="TRNA 2-SELENOURIDINE SYNTHASE"/>
    <property type="match status" value="1"/>
</dbReference>
<name>A0ABS5HKU5_9RHOB</name>
<dbReference type="PANTHER" id="PTHR30401:SF0">
    <property type="entry name" value="TRNA 2-SELENOURIDINE SYNTHASE"/>
    <property type="match status" value="1"/>
</dbReference>
<dbReference type="RefSeq" id="WP_212699105.1">
    <property type="nucleotide sequence ID" value="NZ_JADMKU010000001.1"/>
</dbReference>
<dbReference type="InterPro" id="IPR036873">
    <property type="entry name" value="Rhodanese-like_dom_sf"/>
</dbReference>
<protein>
    <submittedName>
        <fullName evidence="3">tRNA 2-selenouridine(34) synthase MnmH</fullName>
    </submittedName>
</protein>
<dbReference type="Proteomes" id="UP001195941">
    <property type="component" value="Unassembled WGS sequence"/>
</dbReference>
<evidence type="ECO:0000259" key="2">
    <source>
        <dbReference type="PROSITE" id="PS50206"/>
    </source>
</evidence>
<dbReference type="EMBL" id="JADMKU010000001">
    <property type="protein sequence ID" value="MBR9649595.1"/>
    <property type="molecule type" value="Genomic_DNA"/>
</dbReference>
<dbReference type="NCBIfam" id="NF008750">
    <property type="entry name" value="PRK11784.1-2"/>
    <property type="match status" value="1"/>
</dbReference>
<dbReference type="NCBIfam" id="TIGR03167">
    <property type="entry name" value="tRNA_sel_U_synt"/>
    <property type="match status" value="1"/>
</dbReference>
<comment type="caution">
    <text evidence="3">The sequence shown here is derived from an EMBL/GenBank/DDBJ whole genome shotgun (WGS) entry which is preliminary data.</text>
</comment>
<keyword evidence="1" id="KW-0711">Selenium</keyword>
<dbReference type="PROSITE" id="PS50206">
    <property type="entry name" value="RHODANESE_3"/>
    <property type="match status" value="1"/>
</dbReference>
<dbReference type="InterPro" id="IPR001763">
    <property type="entry name" value="Rhodanese-like_dom"/>
</dbReference>
<reference evidence="3 4" key="1">
    <citation type="journal article" date="2021" name="Arch. Microbiol.">
        <title>Thalassobius aquimarinus sp. nov., isolated from the Sea of Japan seashore.</title>
        <authorList>
            <person name="Kurilenko V.V."/>
            <person name="Romanenko L.A."/>
            <person name="Chernysheva N.Y."/>
            <person name="Velansky P.V."/>
            <person name="Tekutyeva L.A."/>
            <person name="Isaeva M.P."/>
            <person name="Mikhailov V.V."/>
        </authorList>
    </citation>
    <scope>NUCLEOTIDE SEQUENCE [LARGE SCALE GENOMIC DNA]</scope>
    <source>
        <strain evidence="3 4">KMM 8518</strain>
    </source>
</reference>
<dbReference type="SMART" id="SM00450">
    <property type="entry name" value="RHOD"/>
    <property type="match status" value="1"/>
</dbReference>
<dbReference type="InterPro" id="IPR058840">
    <property type="entry name" value="AAA_SelU"/>
</dbReference>
<dbReference type="Pfam" id="PF26341">
    <property type="entry name" value="AAA_SelU"/>
    <property type="match status" value="1"/>
</dbReference>
<evidence type="ECO:0000256" key="1">
    <source>
        <dbReference type="ARBA" id="ARBA00023266"/>
    </source>
</evidence>
<gene>
    <name evidence="3" type="primary">mnmH</name>
    <name evidence="3" type="ORF">IT775_00470</name>
</gene>
<dbReference type="InterPro" id="IPR001307">
    <property type="entry name" value="Thiosulphate_STrfase_CS"/>
</dbReference>
<dbReference type="Pfam" id="PF00581">
    <property type="entry name" value="Rhodanese"/>
    <property type="match status" value="1"/>
</dbReference>
<accession>A0ABS5HKU5</accession>
<organism evidence="3 4">
    <name type="scientific">Thalassovita aquimarina</name>
    <dbReference type="NCBI Taxonomy" id="2785917"/>
    <lineage>
        <taxon>Bacteria</taxon>
        <taxon>Pseudomonadati</taxon>
        <taxon>Pseudomonadota</taxon>
        <taxon>Alphaproteobacteria</taxon>
        <taxon>Rhodobacterales</taxon>
        <taxon>Roseobacteraceae</taxon>
        <taxon>Thalassovita</taxon>
    </lineage>
</organism>
<proteinExistence type="predicted"/>
<evidence type="ECO:0000313" key="4">
    <source>
        <dbReference type="Proteomes" id="UP001195941"/>
    </source>
</evidence>
<evidence type="ECO:0000313" key="3">
    <source>
        <dbReference type="EMBL" id="MBR9649595.1"/>
    </source>
</evidence>
<feature type="domain" description="Rhodanese" evidence="2">
    <location>
        <begin position="21"/>
        <end position="133"/>
    </location>
</feature>
<dbReference type="PROSITE" id="PS00380">
    <property type="entry name" value="RHODANESE_1"/>
    <property type="match status" value="1"/>
</dbReference>
<dbReference type="Gene3D" id="3.40.250.10">
    <property type="entry name" value="Rhodanese-like domain"/>
    <property type="match status" value="1"/>
</dbReference>
<keyword evidence="4" id="KW-1185">Reference proteome</keyword>
<dbReference type="InterPro" id="IPR017582">
    <property type="entry name" value="SelU"/>
</dbReference>